<dbReference type="STRING" id="98403.A0A151GAU7"/>
<dbReference type="InParanoid" id="A0A151GAU7"/>
<evidence type="ECO:0000313" key="2">
    <source>
        <dbReference type="EMBL" id="KYK54212.1"/>
    </source>
</evidence>
<reference evidence="2 3" key="1">
    <citation type="journal article" date="2016" name="Sci. Rep.">
        <title>Insights into Adaptations to a Near-Obligate Nematode Endoparasitic Lifestyle from the Finished Genome of Drechmeria coniospora.</title>
        <authorList>
            <person name="Zhang L."/>
            <person name="Zhou Z."/>
            <person name="Guo Q."/>
            <person name="Fokkens L."/>
            <person name="Miskei M."/>
            <person name="Pocsi I."/>
            <person name="Zhang W."/>
            <person name="Chen M."/>
            <person name="Wang L."/>
            <person name="Sun Y."/>
            <person name="Donzelli B.G."/>
            <person name="Gibson D.M."/>
            <person name="Nelson D.R."/>
            <person name="Luo J.G."/>
            <person name="Rep M."/>
            <person name="Liu H."/>
            <person name="Yang S."/>
            <person name="Wang J."/>
            <person name="Krasnoff S.B."/>
            <person name="Xu Y."/>
            <person name="Molnar I."/>
            <person name="Lin M."/>
        </authorList>
    </citation>
    <scope>NUCLEOTIDE SEQUENCE [LARGE SCALE GENOMIC DNA]</scope>
    <source>
        <strain evidence="2 3">ARSEF 6962</strain>
    </source>
</reference>
<dbReference type="AlphaFoldDB" id="A0A151GAU7"/>
<keyword evidence="3" id="KW-1185">Reference proteome</keyword>
<dbReference type="Proteomes" id="UP000076580">
    <property type="component" value="Chromosome 03"/>
</dbReference>
<feature type="compositionally biased region" description="Polar residues" evidence="1">
    <location>
        <begin position="201"/>
        <end position="215"/>
    </location>
</feature>
<organism evidence="2 3">
    <name type="scientific">Drechmeria coniospora</name>
    <name type="common">Nematophagous fungus</name>
    <name type="synonym">Meria coniospora</name>
    <dbReference type="NCBI Taxonomy" id="98403"/>
    <lineage>
        <taxon>Eukaryota</taxon>
        <taxon>Fungi</taxon>
        <taxon>Dikarya</taxon>
        <taxon>Ascomycota</taxon>
        <taxon>Pezizomycotina</taxon>
        <taxon>Sordariomycetes</taxon>
        <taxon>Hypocreomycetidae</taxon>
        <taxon>Hypocreales</taxon>
        <taxon>Ophiocordycipitaceae</taxon>
        <taxon>Drechmeria</taxon>
    </lineage>
</organism>
<dbReference type="GeneID" id="63718812"/>
<sequence length="590" mass="66052">MNLTKTQMDKITDADAADAWLRRFTNKVNSSPGLRAHQAAVETTPTKSTSNPPRTAADSRPIMTYSLGSSADENRGVPSTPFSELMPQVQADGQMPDIFAHKGPSLPKRRNLRSPVPIQADASRIPGLVAYRPPTESVAHPVSPLRQSNHGRDSDGVSAYCPSAHLSDSIYLGQKHTTTSSQRSMGGPVVGMYNAWNSMGNTSDYPEPSSRTHNLAQRPRRSKSTSDGLVSDSMSRMMGPVHTLPPPPSPLSSHNSRWATDVQNDTAEGDLFSPLALYFRGRDFPTSKRGEKVMIGRNGWLERTERSPERGLQTTRKKRAGIIESIKKIAKDMTAEFANTGRRSQPSTREAASHIAISLTPREQSLLFCELEFHLTSALHDFITAELERGHLVADNLKSISDWWLSQGRPKVIGFRYDLETQLELVCLHVHDFNFYGRHQSNPVEIAGLLDAMKADARQIRVRTFCQPDSVIAKQLVDSQSLFNMINVSHCRQLGLSEIVQFFRVIVGREKQKREAQRTTASHPCSARNLAVDDSRWGRHRYEKDWQRQHGDQIFPASEVRYESEVVHDYDEAVVEPLPYARRHRGQSST</sequence>
<evidence type="ECO:0000313" key="3">
    <source>
        <dbReference type="Proteomes" id="UP000076580"/>
    </source>
</evidence>
<feature type="compositionally biased region" description="Polar residues" evidence="1">
    <location>
        <begin position="41"/>
        <end position="53"/>
    </location>
</feature>
<feature type="region of interest" description="Disordered" evidence="1">
    <location>
        <begin position="136"/>
        <end position="156"/>
    </location>
</feature>
<proteinExistence type="predicted"/>
<name>A0A151GAU7_DRECN</name>
<feature type="region of interest" description="Disordered" evidence="1">
    <location>
        <begin position="31"/>
        <end position="61"/>
    </location>
</feature>
<comment type="caution">
    <text evidence="2">The sequence shown here is derived from an EMBL/GenBank/DDBJ whole genome shotgun (WGS) entry which is preliminary data.</text>
</comment>
<gene>
    <name evidence="2" type="ORF">DCS_06169</name>
</gene>
<feature type="region of interest" description="Disordered" evidence="1">
    <location>
        <begin position="201"/>
        <end position="255"/>
    </location>
</feature>
<feature type="compositionally biased region" description="Polar residues" evidence="1">
    <location>
        <begin position="225"/>
        <end position="234"/>
    </location>
</feature>
<dbReference type="EMBL" id="LAYC01000003">
    <property type="protein sequence ID" value="KYK54212.1"/>
    <property type="molecule type" value="Genomic_DNA"/>
</dbReference>
<dbReference type="RefSeq" id="XP_040653564.1">
    <property type="nucleotide sequence ID" value="XM_040803460.1"/>
</dbReference>
<protein>
    <submittedName>
        <fullName evidence="2">Uncharacterized protein</fullName>
    </submittedName>
</protein>
<feature type="region of interest" description="Disordered" evidence="1">
    <location>
        <begin position="96"/>
        <end position="115"/>
    </location>
</feature>
<evidence type="ECO:0000256" key="1">
    <source>
        <dbReference type="SAM" id="MobiDB-lite"/>
    </source>
</evidence>
<accession>A0A151GAU7</accession>